<protein>
    <submittedName>
        <fullName evidence="2">Uroporphyrinogen-III synthase</fullName>
    </submittedName>
</protein>
<dbReference type="InterPro" id="IPR036108">
    <property type="entry name" value="4pyrrol_syn_uPrphyn_synt_sf"/>
</dbReference>
<dbReference type="RefSeq" id="WP_066420189.1">
    <property type="nucleotide sequence ID" value="NZ_FKBS01000029.1"/>
</dbReference>
<dbReference type="EMBL" id="FKBS01000029">
    <property type="protein sequence ID" value="SAI56956.1"/>
    <property type="molecule type" value="Genomic_DNA"/>
</dbReference>
<dbReference type="Pfam" id="PF02602">
    <property type="entry name" value="HEM4"/>
    <property type="match status" value="1"/>
</dbReference>
<dbReference type="SUPFAM" id="SSF69618">
    <property type="entry name" value="HemD-like"/>
    <property type="match status" value="1"/>
</dbReference>
<dbReference type="OrthoDB" id="9787650at2"/>
<feature type="domain" description="Tetrapyrrole biosynthesis uroporphyrinogen III synthase" evidence="1">
    <location>
        <begin position="16"/>
        <end position="232"/>
    </location>
</feature>
<reference evidence="2 3" key="1">
    <citation type="submission" date="2016-03" db="EMBL/GenBank/DDBJ databases">
        <authorList>
            <consortium name="Pathogen Informatics"/>
        </authorList>
    </citation>
    <scope>NUCLEOTIDE SEQUENCE [LARGE SCALE GENOMIC DNA]</scope>
    <source>
        <strain evidence="2 3">NCTC13364</strain>
    </source>
</reference>
<organism evidence="2 3">
    <name type="scientific">Bordetella ansorpii</name>
    <dbReference type="NCBI Taxonomy" id="288768"/>
    <lineage>
        <taxon>Bacteria</taxon>
        <taxon>Pseudomonadati</taxon>
        <taxon>Pseudomonadota</taxon>
        <taxon>Betaproteobacteria</taxon>
        <taxon>Burkholderiales</taxon>
        <taxon>Alcaligenaceae</taxon>
        <taxon>Bordetella</taxon>
    </lineage>
</organism>
<dbReference type="CDD" id="cd06578">
    <property type="entry name" value="HemD"/>
    <property type="match status" value="1"/>
</dbReference>
<proteinExistence type="predicted"/>
<accession>A0A157RG97</accession>
<dbReference type="InterPro" id="IPR003754">
    <property type="entry name" value="4pyrrol_synth_uPrphyn_synth"/>
</dbReference>
<dbReference type="AlphaFoldDB" id="A0A157RG97"/>
<dbReference type="GO" id="GO:0033014">
    <property type="term" value="P:tetrapyrrole biosynthetic process"/>
    <property type="evidence" value="ECO:0007669"/>
    <property type="project" value="InterPro"/>
</dbReference>
<dbReference type="Proteomes" id="UP000077037">
    <property type="component" value="Unassembled WGS sequence"/>
</dbReference>
<dbReference type="GO" id="GO:0004852">
    <property type="term" value="F:uroporphyrinogen-III synthase activity"/>
    <property type="evidence" value="ECO:0007669"/>
    <property type="project" value="InterPro"/>
</dbReference>
<evidence type="ECO:0000313" key="2">
    <source>
        <dbReference type="EMBL" id="SAI56956.1"/>
    </source>
</evidence>
<gene>
    <name evidence="2" type="ORF">SAMEA1982600_04842</name>
</gene>
<evidence type="ECO:0000313" key="3">
    <source>
        <dbReference type="Proteomes" id="UP000077037"/>
    </source>
</evidence>
<dbReference type="Gene3D" id="3.40.50.10090">
    <property type="match status" value="2"/>
</dbReference>
<name>A0A157RG97_9BORD</name>
<evidence type="ECO:0000259" key="1">
    <source>
        <dbReference type="Pfam" id="PF02602"/>
    </source>
</evidence>
<sequence>MSPIAILTRPAGRNEALAQRLSAAGWQALCLPALAIEPLPADGPLPMPHDYDLAVFVSGNAVRLYLDRLAPHLPQGWPAGCTPATVGAASAQVLQASGLLGADSAVLHPPADADAHDSEALWNLLSSRPLPRRALLVRGTQGRDWLADRLAEGGVEVTRHAVYRRLPAAWPDDAVRALRQMAARGIAATWLLTSGEGIAATAAAVRAAGLDAWWRGCRFIVTHARLADAVRAATAVPFGNAAAPAVDDAATDMVVQICMPADEAIFEAFVAA</sequence>